<dbReference type="OrthoDB" id="9773828at2"/>
<dbReference type="InterPro" id="IPR050523">
    <property type="entry name" value="AKR_Detox_Biosynth"/>
</dbReference>
<dbReference type="InterPro" id="IPR036812">
    <property type="entry name" value="NAD(P)_OxRdtase_dom_sf"/>
</dbReference>
<dbReference type="AlphaFoldDB" id="A0A1V9E4I9"/>
<dbReference type="RefSeq" id="WP_081203817.1">
    <property type="nucleotide sequence ID" value="NZ_FOCZ01000007.1"/>
</dbReference>
<dbReference type="EMBL" id="LVXG01000067">
    <property type="protein sequence ID" value="OQP40835.1"/>
    <property type="molecule type" value="Genomic_DNA"/>
</dbReference>
<dbReference type="PANTHER" id="PTHR43364:SF4">
    <property type="entry name" value="NAD(P)-LINKED OXIDOREDUCTASE SUPERFAMILY PROTEIN"/>
    <property type="match status" value="1"/>
</dbReference>
<evidence type="ECO:0000313" key="3">
    <source>
        <dbReference type="EMBL" id="OQP40835.1"/>
    </source>
</evidence>
<dbReference type="PANTHER" id="PTHR43364">
    <property type="entry name" value="NADH-SPECIFIC METHYLGLYOXAL REDUCTASE-RELATED"/>
    <property type="match status" value="1"/>
</dbReference>
<dbReference type="Proteomes" id="UP000192610">
    <property type="component" value="Unassembled WGS sequence"/>
</dbReference>
<evidence type="ECO:0000313" key="4">
    <source>
        <dbReference type="Proteomes" id="UP000192610"/>
    </source>
</evidence>
<dbReference type="CDD" id="cd19080">
    <property type="entry name" value="AKR_AKR9A_9B"/>
    <property type="match status" value="1"/>
</dbReference>
<accession>A0A1V9E4I9</accession>
<comment type="caution">
    <text evidence="3">The sequence shown here is derived from an EMBL/GenBank/DDBJ whole genome shotgun (WGS) entry which is preliminary data.</text>
</comment>
<name>A0A1V9E4I9_9BACT</name>
<organism evidence="3 4">
    <name type="scientific">Niastella yeongjuensis</name>
    <dbReference type="NCBI Taxonomy" id="354355"/>
    <lineage>
        <taxon>Bacteria</taxon>
        <taxon>Pseudomonadati</taxon>
        <taxon>Bacteroidota</taxon>
        <taxon>Chitinophagia</taxon>
        <taxon>Chitinophagales</taxon>
        <taxon>Chitinophagaceae</taxon>
        <taxon>Niastella</taxon>
    </lineage>
</organism>
<sequence>MELSHYRTLGHSGLRVSPATLGAMTFGTEWGWGASPEESKAVLAAYLQKGGNIIDTANLYTKGHSEKIIGDYIRETNTRRDRLVLSTKYSSSMHPADPNSGGTGRKATIMSLEASLRRLQTDYIDLYWVHGYDANTPIEETMSALYDMVKAGKVRYIAVSDTPAWKVAQSQMIAAFRGWSAFIGLQVEYNLLERTVEGDSIPMAQELGLGVMPWSPLKGGILSGKYTRANNGQSQNGRRAAEQLPETTLVVLDRLAKIAETRNVPVAAISLAWVMGRPGITSTIIGARTLAQLENNLQALTITLTDDEVKFLDEVTMPVLGFPTVLIDTMAVHAAQGGTTVNGKTSIRFPILPQSDEDGY</sequence>
<protein>
    <submittedName>
        <fullName evidence="3">Aldo/keto reductase</fullName>
    </submittedName>
</protein>
<dbReference type="InterPro" id="IPR023210">
    <property type="entry name" value="NADP_OxRdtase_dom"/>
</dbReference>
<dbReference type="GO" id="GO:0005829">
    <property type="term" value="C:cytosol"/>
    <property type="evidence" value="ECO:0007669"/>
    <property type="project" value="UniProtKB-ARBA"/>
</dbReference>
<evidence type="ECO:0000256" key="1">
    <source>
        <dbReference type="ARBA" id="ARBA00023002"/>
    </source>
</evidence>
<dbReference type="FunFam" id="3.20.20.100:FF:000004">
    <property type="entry name" value="Oxidoreductase, aldo/keto reductase"/>
    <property type="match status" value="1"/>
</dbReference>
<evidence type="ECO:0000259" key="2">
    <source>
        <dbReference type="Pfam" id="PF00248"/>
    </source>
</evidence>
<dbReference type="SUPFAM" id="SSF51430">
    <property type="entry name" value="NAD(P)-linked oxidoreductase"/>
    <property type="match status" value="1"/>
</dbReference>
<gene>
    <name evidence="3" type="ORF">A4H97_14595</name>
</gene>
<dbReference type="GO" id="GO:0016491">
    <property type="term" value="F:oxidoreductase activity"/>
    <property type="evidence" value="ECO:0007669"/>
    <property type="project" value="UniProtKB-KW"/>
</dbReference>
<dbReference type="STRING" id="354355.SAMN05660816_04132"/>
<dbReference type="Pfam" id="PF00248">
    <property type="entry name" value="Aldo_ket_red"/>
    <property type="match status" value="1"/>
</dbReference>
<reference evidence="4" key="1">
    <citation type="submission" date="2016-04" db="EMBL/GenBank/DDBJ databases">
        <authorList>
            <person name="Chen L."/>
            <person name="Zhuang W."/>
            <person name="Wang G."/>
        </authorList>
    </citation>
    <scope>NUCLEOTIDE SEQUENCE [LARGE SCALE GENOMIC DNA]</scope>
    <source>
        <strain evidence="4">17621</strain>
    </source>
</reference>
<dbReference type="Gene3D" id="3.20.20.100">
    <property type="entry name" value="NADP-dependent oxidoreductase domain"/>
    <property type="match status" value="1"/>
</dbReference>
<keyword evidence="4" id="KW-1185">Reference proteome</keyword>
<proteinExistence type="predicted"/>
<keyword evidence="1" id="KW-0560">Oxidoreductase</keyword>
<feature type="domain" description="NADP-dependent oxidoreductase" evidence="2">
    <location>
        <begin position="21"/>
        <end position="315"/>
    </location>
</feature>